<keyword evidence="1" id="KW-0472">Membrane</keyword>
<keyword evidence="1" id="KW-0812">Transmembrane</keyword>
<keyword evidence="1" id="KW-1133">Transmembrane helix</keyword>
<dbReference type="Proteomes" id="UP000008192">
    <property type="component" value="Chromosome"/>
</dbReference>
<dbReference type="AlphaFoldDB" id="A0AAU8PGF5"/>
<sequence>MGGLCRCIPSCYTAALGGFMVKRGGAFALCLAVLLGACSFSSIPNGTYRATYQDFDENGWKDFLEVTFDGGKMVQVVYDYQHKEGRFKSQDADYHRVMYASSGIGPEKAFRELADALLEKGNPEMVDVVTGATVSSQSFRRLGAALLQSARRGEKEAIISR</sequence>
<dbReference type="Pfam" id="PF04205">
    <property type="entry name" value="FMN_bind"/>
    <property type="match status" value="1"/>
</dbReference>
<protein>
    <submittedName>
        <fullName evidence="3">Lipoprotein, 15 kDa (Tpp15)</fullName>
    </submittedName>
</protein>
<dbReference type="Gene3D" id="3.90.1010.20">
    <property type="match status" value="1"/>
</dbReference>
<dbReference type="GO" id="GO:0016020">
    <property type="term" value="C:membrane"/>
    <property type="evidence" value="ECO:0007669"/>
    <property type="project" value="InterPro"/>
</dbReference>
<gene>
    <name evidence="3" type="primary">tpp15</name>
    <name evidence="3" type="ordered locus">TPEGAU_0171</name>
</gene>
<name>A0AAU8PGF5_TREPG</name>
<dbReference type="GO" id="GO:0010181">
    <property type="term" value="F:FMN binding"/>
    <property type="evidence" value="ECO:0007669"/>
    <property type="project" value="InterPro"/>
</dbReference>
<keyword evidence="3" id="KW-0449">Lipoprotein</keyword>
<evidence type="ECO:0000313" key="4">
    <source>
        <dbReference type="Proteomes" id="UP000008192"/>
    </source>
</evidence>
<dbReference type="InterPro" id="IPR007329">
    <property type="entry name" value="FMN-bd"/>
</dbReference>
<organism evidence="3 4">
    <name type="scientific">Treponema pallidum subsp. pertenue (strain Gauthier)</name>
    <dbReference type="NCBI Taxonomy" id="491080"/>
    <lineage>
        <taxon>Bacteria</taxon>
        <taxon>Pseudomonadati</taxon>
        <taxon>Spirochaetota</taxon>
        <taxon>Spirochaetia</taxon>
        <taxon>Spirochaetales</taxon>
        <taxon>Treponemataceae</taxon>
        <taxon>Treponema</taxon>
    </lineage>
</organism>
<evidence type="ECO:0000313" key="3">
    <source>
        <dbReference type="EMBL" id="AEZ59433.1"/>
    </source>
</evidence>
<dbReference type="EMBL" id="CP002376">
    <property type="protein sequence ID" value="AEZ59433.1"/>
    <property type="molecule type" value="Genomic_DNA"/>
</dbReference>
<dbReference type="SMART" id="SM00900">
    <property type="entry name" value="FMN_bind"/>
    <property type="match status" value="1"/>
</dbReference>
<accession>A0AAU8PGF5</accession>
<evidence type="ECO:0000259" key="2">
    <source>
        <dbReference type="SMART" id="SM00900"/>
    </source>
</evidence>
<dbReference type="KEGG" id="tpg:TPEGAU_0171"/>
<feature type="domain" description="FMN-binding" evidence="2">
    <location>
        <begin position="59"/>
        <end position="150"/>
    </location>
</feature>
<proteinExistence type="predicted"/>
<evidence type="ECO:0000256" key="1">
    <source>
        <dbReference type="SAM" id="Phobius"/>
    </source>
</evidence>
<reference evidence="4" key="1">
    <citation type="journal article" date="2012" name="PLoS Negl. Trop. Dis.">
        <title>Whole genome sequences of three Treponema pallidum ssp. pertenue strains: yaws and syphilis treponemes differ in less than 0.2% of the genome sequence.</title>
        <authorList>
            <person name="Cejkova D."/>
            <person name="Zobanikova M."/>
            <person name="Chen L."/>
            <person name="Pospisilova P."/>
            <person name="Strouhal M."/>
            <person name="Qin X."/>
            <person name="Mikalova L."/>
            <person name="Norris S.J."/>
            <person name="Muzny D.M."/>
            <person name="Gibbs R.A."/>
            <person name="Fulton L.L."/>
            <person name="Sodergren E."/>
            <person name="Weinstock G.M."/>
            <person name="Smajs D."/>
        </authorList>
    </citation>
    <scope>NUCLEOTIDE SEQUENCE [LARGE SCALE GENOMIC DNA]</scope>
    <source>
        <strain evidence="4">Gauthier</strain>
    </source>
</reference>
<feature type="transmembrane region" description="Helical" evidence="1">
    <location>
        <begin position="25"/>
        <end position="43"/>
    </location>
</feature>